<dbReference type="RefSeq" id="WP_002853409.1">
    <property type="nucleotide sequence ID" value="NZ_ADKM02000134.1"/>
</dbReference>
<reference evidence="1 2" key="1">
    <citation type="submission" date="2011-02" db="EMBL/GenBank/DDBJ databases">
        <authorList>
            <person name="Nelson K.E."/>
            <person name="Sutton G."/>
            <person name="Torralba M."/>
            <person name="Durkin S."/>
            <person name="Harkins D."/>
            <person name="Montgomery R."/>
            <person name="Ziemer C."/>
            <person name="Klaassens E."/>
            <person name="Ocuiv P."/>
            <person name="Morrison M."/>
        </authorList>
    </citation>
    <scope>NUCLEOTIDE SEQUENCE [LARGE SCALE GENOMIC DNA]</scope>
    <source>
        <strain evidence="1 2">8</strain>
    </source>
</reference>
<comment type="caution">
    <text evidence="1">The sequence shown here is derived from an EMBL/GenBank/DDBJ whole genome shotgun (WGS) entry which is preliminary data.</text>
</comment>
<keyword evidence="2" id="KW-1185">Reference proteome</keyword>
<evidence type="ECO:0000313" key="2">
    <source>
        <dbReference type="Proteomes" id="UP000004259"/>
    </source>
</evidence>
<evidence type="ECO:0000313" key="1">
    <source>
        <dbReference type="EMBL" id="EGC01223.1"/>
    </source>
</evidence>
<sequence length="54" mass="6113">MISTRELTEKEFLDTMSGGMKNVTDTAERLTDIWAYASQSGVHEVFGHYYSNPP</sequence>
<protein>
    <submittedName>
        <fullName evidence="1">Uncharacterized protein</fullName>
    </submittedName>
</protein>
<dbReference type="OrthoDB" id="17900at1263"/>
<dbReference type="EMBL" id="ADKM02000134">
    <property type="protein sequence ID" value="EGC01223.1"/>
    <property type="molecule type" value="Genomic_DNA"/>
</dbReference>
<dbReference type="Proteomes" id="UP000004259">
    <property type="component" value="Unassembled WGS sequence"/>
</dbReference>
<name>E9SHM9_RUMAL</name>
<accession>E9SHM9</accession>
<dbReference type="STRING" id="246199.CUS_6978"/>
<dbReference type="AlphaFoldDB" id="E9SHM9"/>
<organism evidence="1 2">
    <name type="scientific">Ruminococcus albus 8</name>
    <dbReference type="NCBI Taxonomy" id="246199"/>
    <lineage>
        <taxon>Bacteria</taxon>
        <taxon>Bacillati</taxon>
        <taxon>Bacillota</taxon>
        <taxon>Clostridia</taxon>
        <taxon>Eubacteriales</taxon>
        <taxon>Oscillospiraceae</taxon>
        <taxon>Ruminococcus</taxon>
    </lineage>
</organism>
<gene>
    <name evidence="1" type="ORF">CUS_6978</name>
</gene>
<proteinExistence type="predicted"/>